<dbReference type="Pfam" id="PF19263">
    <property type="entry name" value="DUF5906"/>
    <property type="match status" value="1"/>
</dbReference>
<dbReference type="Gene3D" id="3.30.70.1790">
    <property type="entry name" value="RepB DNA-primase, N-terminal domain"/>
    <property type="match status" value="1"/>
</dbReference>
<accession>A0A419R4G2</accession>
<evidence type="ECO:0000259" key="2">
    <source>
        <dbReference type="Pfam" id="PF19263"/>
    </source>
</evidence>
<dbReference type="EMBL" id="RAHJ01000014">
    <property type="protein sequence ID" value="RJX69296.1"/>
    <property type="molecule type" value="Genomic_DNA"/>
</dbReference>
<dbReference type="SUPFAM" id="SSF52540">
    <property type="entry name" value="P-loop containing nucleoside triphosphate hydrolases"/>
    <property type="match status" value="1"/>
</dbReference>
<dbReference type="InterPro" id="IPR027417">
    <property type="entry name" value="P-loop_NTPase"/>
</dbReference>
<sequence>MSDYSVSGSEDEGSTVEPDLPEAKLEEALAHVKWFRPEGPWTITAIFPDGGPTKTETFGPENEEGFLRWLEERTTEGMNLYFMVNPARTLLRSKAKKEDVEDLAWLHVDVDPRKKPESDNTAPEQWFSQERKRIVQDLERFNPAPTLIIDSGGGLQGFWRLDDPLYIGGNIPAAEEAEAYNQQLEIMLGGDACHNCDRIMRLPGTINRPNKKKRAAGRVPRLAAVLERHDDAEHIYGLGEFTPAPRVQSDDGGLVAPAVKISGNLPRLKDLDELPESVTPRTRMLIVQGDDPEDQLRYDSRSEVTFAVCCELVRAGCDDDTIAAVITDPDFGIAAHTLDQKRPMAYAARQIQRAREEVEEPMLRKLNERHAVISDIGGKCRVVGEVLDRNLAQPRTRISKQSFEDFRNRYMNIKVQTGVNKDNSPSYTPAGKWWLEHPMRRQYETIVFAPGREVPEAYNLWQGFACEALPGDAHQPFLEHLRDNVCQGDDDHFQYLISWMARAVQNPGEQGHVAVVLRGGRGTGKGSVAQIFGSLWGRHFLHISSAKHLVGQFNAHLRDCVALFADEAFYAGDKQHESTLKTLVTEDTLIVEGKGIDAEVAPNYVHLIMASNDDWVVPAGADERRYFILDVGDGKKQDKAYFRALHQAMNQGGREALLHYLMTMDLSDYEVREIPQTDALRDQKEQSLKPQEEWWLDVLRSGVIPGTVEPWPVKIDGSDDEPEEQDKFRRSNGTFERPGLFDLMRQAAPALRVSDPSLGRFLRKQGFGSGLIQPGATTARGWIFPTDLADARAAWIQRYGGGDWGFDDRLEWIKPDE</sequence>
<evidence type="ECO:0000313" key="3">
    <source>
        <dbReference type="EMBL" id="RJX69296.1"/>
    </source>
</evidence>
<proteinExistence type="predicted"/>
<feature type="domain" description="NrS-1 polymerase-like helicase" evidence="2">
    <location>
        <begin position="517"/>
        <end position="625"/>
    </location>
</feature>
<name>A0A419R4G2_9SPHN</name>
<dbReference type="AlphaFoldDB" id="A0A419R4G2"/>
<evidence type="ECO:0000313" key="4">
    <source>
        <dbReference type="Proteomes" id="UP000284322"/>
    </source>
</evidence>
<protein>
    <recommendedName>
        <fullName evidence="2">NrS-1 polymerase-like helicase domain-containing protein</fullName>
    </recommendedName>
</protein>
<evidence type="ECO:0000256" key="1">
    <source>
        <dbReference type="SAM" id="MobiDB-lite"/>
    </source>
</evidence>
<gene>
    <name evidence="3" type="ORF">D6858_05370</name>
</gene>
<dbReference type="Gene3D" id="3.40.50.300">
    <property type="entry name" value="P-loop containing nucleotide triphosphate hydrolases"/>
    <property type="match status" value="1"/>
</dbReference>
<feature type="region of interest" description="Disordered" evidence="1">
    <location>
        <begin position="1"/>
        <end position="22"/>
    </location>
</feature>
<dbReference type="OrthoDB" id="8215052at2"/>
<dbReference type="Proteomes" id="UP000284322">
    <property type="component" value="Unassembled WGS sequence"/>
</dbReference>
<dbReference type="InterPro" id="IPR045455">
    <property type="entry name" value="NrS-1_pol-like_helicase"/>
</dbReference>
<organism evidence="3 4">
    <name type="scientific">Tsuneonella suprasediminis</name>
    <dbReference type="NCBI Taxonomy" id="2306996"/>
    <lineage>
        <taxon>Bacteria</taxon>
        <taxon>Pseudomonadati</taxon>
        <taxon>Pseudomonadota</taxon>
        <taxon>Alphaproteobacteria</taxon>
        <taxon>Sphingomonadales</taxon>
        <taxon>Erythrobacteraceae</taxon>
        <taxon>Tsuneonella</taxon>
    </lineage>
</organism>
<dbReference type="RefSeq" id="WP_120107873.1">
    <property type="nucleotide sequence ID" value="NZ_RAHJ01000014.1"/>
</dbReference>
<keyword evidence="4" id="KW-1185">Reference proteome</keyword>
<comment type="caution">
    <text evidence="3">The sequence shown here is derived from an EMBL/GenBank/DDBJ whole genome shotgun (WGS) entry which is preliminary data.</text>
</comment>
<reference evidence="3 4" key="1">
    <citation type="submission" date="2018-09" db="EMBL/GenBank/DDBJ databases">
        <title>Altererythrobacter sp.Ery1 and Ery12, the genome sequencing of novel strains in genus Alterythrobacter.</title>
        <authorList>
            <person name="Cheng H."/>
            <person name="Wu Y.-H."/>
            <person name="Fang C."/>
            <person name="Xu X.-W."/>
        </authorList>
    </citation>
    <scope>NUCLEOTIDE SEQUENCE [LARGE SCALE GENOMIC DNA]</scope>
    <source>
        <strain evidence="3 4">Ery12</strain>
    </source>
</reference>